<dbReference type="Pfam" id="PF21266">
    <property type="entry name" value="S1_RRP4"/>
    <property type="match status" value="1"/>
</dbReference>
<dbReference type="InterPro" id="IPR025721">
    <property type="entry name" value="Exosome_cplx_N_dom"/>
</dbReference>
<accession>A0A1Y2FCD1</accession>
<reference evidence="9 10" key="1">
    <citation type="submission" date="2016-07" db="EMBL/GenBank/DDBJ databases">
        <title>Pervasive Adenine N6-methylation of Active Genes in Fungi.</title>
        <authorList>
            <consortium name="DOE Joint Genome Institute"/>
            <person name="Mondo S.J."/>
            <person name="Dannebaum R.O."/>
            <person name="Kuo R.C."/>
            <person name="Labutti K."/>
            <person name="Haridas S."/>
            <person name="Kuo A."/>
            <person name="Salamov A."/>
            <person name="Ahrendt S.R."/>
            <person name="Lipzen A."/>
            <person name="Sullivan W."/>
            <person name="Andreopoulos W.B."/>
            <person name="Clum A."/>
            <person name="Lindquist E."/>
            <person name="Daum C."/>
            <person name="Ramamoorthy G.K."/>
            <person name="Gryganskyi A."/>
            <person name="Culley D."/>
            <person name="Magnuson J.K."/>
            <person name="James T.Y."/>
            <person name="O'Malley M.A."/>
            <person name="Stajich J.E."/>
            <person name="Spatafora J.W."/>
            <person name="Visel A."/>
            <person name="Grigoriev I.V."/>
        </authorList>
    </citation>
    <scope>NUCLEOTIDE SEQUENCE [LARGE SCALE GENOMIC DNA]</scope>
    <source>
        <strain evidence="9 10">12-1054</strain>
    </source>
</reference>
<organism evidence="9 10">
    <name type="scientific">Protomyces lactucae-debilis</name>
    <dbReference type="NCBI Taxonomy" id="2754530"/>
    <lineage>
        <taxon>Eukaryota</taxon>
        <taxon>Fungi</taxon>
        <taxon>Dikarya</taxon>
        <taxon>Ascomycota</taxon>
        <taxon>Taphrinomycotina</taxon>
        <taxon>Taphrinomycetes</taxon>
        <taxon>Taphrinales</taxon>
        <taxon>Protomycetaceae</taxon>
        <taxon>Protomyces</taxon>
    </lineage>
</organism>
<dbReference type="Proteomes" id="UP000193685">
    <property type="component" value="Unassembled WGS sequence"/>
</dbReference>
<dbReference type="InterPro" id="IPR048565">
    <property type="entry name" value="S1_RRP4"/>
</dbReference>
<comment type="caution">
    <text evidence="9">The sequence shown here is derived from an EMBL/GenBank/DDBJ whole genome shotgun (WGS) entry which is preliminary data.</text>
</comment>
<dbReference type="GO" id="GO:0034475">
    <property type="term" value="P:U4 snRNA 3'-end processing"/>
    <property type="evidence" value="ECO:0007669"/>
    <property type="project" value="TreeGrafter"/>
</dbReference>
<keyword evidence="9" id="KW-0540">Nuclease</keyword>
<evidence type="ECO:0000256" key="5">
    <source>
        <dbReference type="ARBA" id="ARBA00022884"/>
    </source>
</evidence>
<dbReference type="FunFam" id="2.40.50.140:FF:000038">
    <property type="entry name" value="Exosome complex component RRP4"/>
    <property type="match status" value="1"/>
</dbReference>
<dbReference type="GO" id="GO:0071035">
    <property type="term" value="P:nuclear polyadenylation-dependent rRNA catabolic process"/>
    <property type="evidence" value="ECO:0007669"/>
    <property type="project" value="TreeGrafter"/>
</dbReference>
<evidence type="ECO:0000259" key="8">
    <source>
        <dbReference type="Pfam" id="PF21266"/>
    </source>
</evidence>
<comment type="subcellular location">
    <subcellularLocation>
        <location evidence="1">Nucleus</location>
    </subcellularLocation>
</comment>
<dbReference type="SUPFAM" id="SSF54791">
    <property type="entry name" value="Eukaryotic type KH-domain (KH-domain type I)"/>
    <property type="match status" value="1"/>
</dbReference>
<dbReference type="GO" id="GO:0000177">
    <property type="term" value="C:cytoplasmic exosome (RNase complex)"/>
    <property type="evidence" value="ECO:0007669"/>
    <property type="project" value="TreeGrafter"/>
</dbReference>
<keyword evidence="3" id="KW-0698">rRNA processing</keyword>
<dbReference type="Pfam" id="PF14382">
    <property type="entry name" value="ECR1_N"/>
    <property type="match status" value="1"/>
</dbReference>
<gene>
    <name evidence="9" type="ORF">BCR37DRAFT_349127</name>
</gene>
<dbReference type="Gene3D" id="2.40.50.140">
    <property type="entry name" value="Nucleic acid-binding proteins"/>
    <property type="match status" value="1"/>
</dbReference>
<evidence type="ECO:0000256" key="4">
    <source>
        <dbReference type="ARBA" id="ARBA00022835"/>
    </source>
</evidence>
<dbReference type="GO" id="GO:0003723">
    <property type="term" value="F:RNA binding"/>
    <property type="evidence" value="ECO:0007669"/>
    <property type="project" value="UniProtKB-KW"/>
</dbReference>
<keyword evidence="6" id="KW-0539">Nucleus</keyword>
<keyword evidence="9" id="KW-0378">Hydrolase</keyword>
<evidence type="ECO:0000259" key="7">
    <source>
        <dbReference type="Pfam" id="PF14382"/>
    </source>
</evidence>
<evidence type="ECO:0000313" key="10">
    <source>
        <dbReference type="Proteomes" id="UP000193685"/>
    </source>
</evidence>
<feature type="domain" description="Exosome complex component N-terminal" evidence="7">
    <location>
        <begin position="24"/>
        <end position="61"/>
    </location>
</feature>
<evidence type="ECO:0000256" key="1">
    <source>
        <dbReference type="ARBA" id="ARBA00004123"/>
    </source>
</evidence>
<dbReference type="CDD" id="cd05789">
    <property type="entry name" value="S1_Rrp4"/>
    <property type="match status" value="1"/>
</dbReference>
<keyword evidence="5" id="KW-0694">RNA-binding</keyword>
<dbReference type="InterPro" id="IPR026699">
    <property type="entry name" value="Exosome_RNA_bind1/RRP40/RRP4"/>
</dbReference>
<feature type="domain" description="RRP4 S1" evidence="8">
    <location>
        <begin position="73"/>
        <end position="145"/>
    </location>
</feature>
<dbReference type="Gene3D" id="2.40.50.100">
    <property type="match status" value="1"/>
</dbReference>
<keyword evidence="9" id="KW-0269">Exonuclease</keyword>
<dbReference type="OMA" id="GVNGFIW"/>
<dbReference type="GO" id="GO:0071028">
    <property type="term" value="P:nuclear mRNA surveillance"/>
    <property type="evidence" value="ECO:0007669"/>
    <property type="project" value="UniProtKB-ARBA"/>
</dbReference>
<dbReference type="InterPro" id="IPR036612">
    <property type="entry name" value="KH_dom_type_1_sf"/>
</dbReference>
<name>A0A1Y2FCD1_PROLT</name>
<dbReference type="EMBL" id="MCFI01000013">
    <property type="protein sequence ID" value="ORY80515.1"/>
    <property type="molecule type" value="Genomic_DNA"/>
</dbReference>
<dbReference type="PANTHER" id="PTHR21321:SF4">
    <property type="entry name" value="EXOSOME COMPLEX COMPONENT RRP4"/>
    <property type="match status" value="1"/>
</dbReference>
<comment type="similarity">
    <text evidence="2">Belongs to the RRP4 family.</text>
</comment>
<keyword evidence="10" id="KW-1185">Reference proteome</keyword>
<dbReference type="GO" id="GO:0071038">
    <property type="term" value="P:TRAMP-dependent tRNA surveillance pathway"/>
    <property type="evidence" value="ECO:0007669"/>
    <property type="project" value="TreeGrafter"/>
</dbReference>
<dbReference type="PANTHER" id="PTHR21321">
    <property type="entry name" value="PNAS-3 RELATED"/>
    <property type="match status" value="1"/>
</dbReference>
<dbReference type="CDD" id="cd22525">
    <property type="entry name" value="KH-I_Rrp4_eukar"/>
    <property type="match status" value="1"/>
</dbReference>
<dbReference type="GO" id="GO:0000467">
    <property type="term" value="P:exonucleolytic trimming to generate mature 3'-end of 5.8S rRNA from tricistronic rRNA transcript (SSU-rRNA, 5.8S rRNA, LSU-rRNA)"/>
    <property type="evidence" value="ECO:0007669"/>
    <property type="project" value="TreeGrafter"/>
</dbReference>
<dbReference type="GO" id="GO:0000176">
    <property type="term" value="C:nuclear exosome (RNase complex)"/>
    <property type="evidence" value="ECO:0007669"/>
    <property type="project" value="TreeGrafter"/>
</dbReference>
<evidence type="ECO:0000313" key="9">
    <source>
        <dbReference type="EMBL" id="ORY80515.1"/>
    </source>
</evidence>
<dbReference type="STRING" id="56484.A0A1Y2FCD1"/>
<dbReference type="SUPFAM" id="SSF50249">
    <property type="entry name" value="Nucleic acid-binding proteins"/>
    <property type="match status" value="1"/>
</dbReference>
<dbReference type="GeneID" id="63784500"/>
<dbReference type="GO" id="GO:0004527">
    <property type="term" value="F:exonuclease activity"/>
    <property type="evidence" value="ECO:0007669"/>
    <property type="project" value="UniProtKB-KW"/>
</dbReference>
<sequence>MDLDAADDKANGDDAFAAARSTTIPGDLITDDPQFMRGHGTYILDQSTQIKSSLIGTVSRVNKLLSITPFKSRFLPEIGDLVVGVIKEVGLKRWKVDIGARQDAILQLASINLPGGIQRRKTGTDELAMRSFFEEGDLLLAEVQNYFGDGSVSLHTRSLKYGKLRNGQFVRIAPQHVQRSKTSAVQLGQHVDLVLGSNGFCHVSLHSDTSLTGSANTAAQSGYNAHNNTTQEASERIYSNINADIPARAREDITRVRNILQALDMEGIRMDAATMKRVYEASQVIGDVWEIMSPDMRKRLAAEAAFSQ</sequence>
<dbReference type="GO" id="GO:0071034">
    <property type="term" value="P:CUT catabolic process"/>
    <property type="evidence" value="ECO:0007669"/>
    <property type="project" value="TreeGrafter"/>
</dbReference>
<evidence type="ECO:0000256" key="6">
    <source>
        <dbReference type="ARBA" id="ARBA00023242"/>
    </source>
</evidence>
<evidence type="ECO:0000256" key="3">
    <source>
        <dbReference type="ARBA" id="ARBA00022552"/>
    </source>
</evidence>
<dbReference type="GO" id="GO:0071051">
    <property type="term" value="P:poly(A)-dependent snoRNA 3'-end processing"/>
    <property type="evidence" value="ECO:0007669"/>
    <property type="project" value="TreeGrafter"/>
</dbReference>
<dbReference type="RefSeq" id="XP_040724403.1">
    <property type="nucleotide sequence ID" value="XM_040867901.1"/>
</dbReference>
<dbReference type="AlphaFoldDB" id="A0A1Y2FCD1"/>
<keyword evidence="4" id="KW-0271">Exosome</keyword>
<protein>
    <submittedName>
        <fullName evidence="9">Exosome complex exonuclease RRP4</fullName>
    </submittedName>
</protein>
<dbReference type="OrthoDB" id="1650at2759"/>
<dbReference type="InterPro" id="IPR012340">
    <property type="entry name" value="NA-bd_OB-fold"/>
</dbReference>
<evidence type="ECO:0000256" key="2">
    <source>
        <dbReference type="ARBA" id="ARBA00009155"/>
    </source>
</evidence>
<proteinExistence type="inferred from homology"/>
<dbReference type="SUPFAM" id="SSF110324">
    <property type="entry name" value="Ribosomal L27 protein-like"/>
    <property type="match status" value="1"/>
</dbReference>